<geneLocation type="plasmid" evidence="1">
    <name>pCE1681-E</name>
</geneLocation>
<name>A0A7G9AA23_ECOLX</name>
<organism evidence="1">
    <name type="scientific">Escherichia coli</name>
    <dbReference type="NCBI Taxonomy" id="562"/>
    <lineage>
        <taxon>Bacteria</taxon>
        <taxon>Pseudomonadati</taxon>
        <taxon>Pseudomonadota</taxon>
        <taxon>Gammaproteobacteria</taxon>
        <taxon>Enterobacterales</taxon>
        <taxon>Enterobacteriaceae</taxon>
        <taxon>Escherichia</taxon>
    </lineage>
</organism>
<keyword evidence="1" id="KW-0614">Plasmid</keyword>
<proteinExistence type="predicted"/>
<protein>
    <submittedName>
        <fullName evidence="1">Uncharacterized protein</fullName>
    </submittedName>
</protein>
<sequence length="39" mass="4871">MLNILRTIFFFFILDWEFSMYPNESAIWIIYPQKTCHIK</sequence>
<reference evidence="1" key="1">
    <citation type="submission" date="2020-03" db="EMBL/GenBank/DDBJ databases">
        <title>Comparative analysis of multidrug resistant Escherichia coli ST216 isolates from silver gulls in Australia.</title>
        <authorList>
            <person name="Tarabai H."/>
            <person name="Wyrsch E.R."/>
            <person name="Bitar I."/>
            <person name="Djordjevic S.P."/>
            <person name="Dolejska M."/>
        </authorList>
    </citation>
    <scope>NUCLEOTIDE SEQUENCE</scope>
    <source>
        <strain evidence="1">CE1681</strain>
        <plasmid evidence="1">pCE1681-E</plasmid>
    </source>
</reference>
<dbReference type="AlphaFoldDB" id="A0A7G9AA23"/>
<dbReference type="EMBL" id="MT180434">
    <property type="protein sequence ID" value="QNL33602.1"/>
    <property type="molecule type" value="Genomic_DNA"/>
</dbReference>
<accession>A0A7G9AA23</accession>
<evidence type="ECO:0000313" key="1">
    <source>
        <dbReference type="EMBL" id="QNL33602.1"/>
    </source>
</evidence>